<dbReference type="AlphaFoldDB" id="A0A6S7AYS4"/>
<dbReference type="Proteomes" id="UP000494108">
    <property type="component" value="Unassembled WGS sequence"/>
</dbReference>
<gene>
    <name evidence="2" type="ORF">LMG3431_05904</name>
</gene>
<protein>
    <submittedName>
        <fullName evidence="2">Uncharacterized protein</fullName>
    </submittedName>
</protein>
<feature type="compositionally biased region" description="Gly residues" evidence="1">
    <location>
        <begin position="118"/>
        <end position="127"/>
    </location>
</feature>
<feature type="compositionally biased region" description="Low complexity" evidence="1">
    <location>
        <begin position="62"/>
        <end position="74"/>
    </location>
</feature>
<dbReference type="EMBL" id="CADIJX010000015">
    <property type="protein sequence ID" value="CAB3709431.1"/>
    <property type="molecule type" value="Genomic_DNA"/>
</dbReference>
<evidence type="ECO:0000313" key="2">
    <source>
        <dbReference type="EMBL" id="CAB3709431.1"/>
    </source>
</evidence>
<accession>A0A6S7AYS4</accession>
<evidence type="ECO:0000313" key="3">
    <source>
        <dbReference type="Proteomes" id="UP000494108"/>
    </source>
</evidence>
<feature type="region of interest" description="Disordered" evidence="1">
    <location>
        <begin position="62"/>
        <end position="129"/>
    </location>
</feature>
<feature type="compositionally biased region" description="Polar residues" evidence="1">
    <location>
        <begin position="75"/>
        <end position="87"/>
    </location>
</feature>
<name>A0A6S7AYS4_9BURK</name>
<organism evidence="2 3">
    <name type="scientific">Achromobacter pestifer</name>
    <dbReference type="NCBI Taxonomy" id="1353889"/>
    <lineage>
        <taxon>Bacteria</taxon>
        <taxon>Pseudomonadati</taxon>
        <taxon>Pseudomonadota</taxon>
        <taxon>Betaproteobacteria</taxon>
        <taxon>Burkholderiales</taxon>
        <taxon>Alcaligenaceae</taxon>
        <taxon>Achromobacter</taxon>
    </lineage>
</organism>
<reference evidence="2 3" key="1">
    <citation type="submission" date="2020-04" db="EMBL/GenBank/DDBJ databases">
        <authorList>
            <person name="De Canck E."/>
        </authorList>
    </citation>
    <scope>NUCLEOTIDE SEQUENCE [LARGE SCALE GENOMIC DNA]</scope>
    <source>
        <strain evidence="2 3">LMG 3431</strain>
    </source>
</reference>
<keyword evidence="3" id="KW-1185">Reference proteome</keyword>
<proteinExistence type="predicted"/>
<feature type="compositionally biased region" description="Basic residues" evidence="1">
    <location>
        <begin position="93"/>
        <end position="103"/>
    </location>
</feature>
<evidence type="ECO:0000256" key="1">
    <source>
        <dbReference type="SAM" id="MobiDB-lite"/>
    </source>
</evidence>
<sequence length="210" mass="22355">MTSNGCSSSMPCSCMVRATSMPASTPMMPSKRPPAMTVSQCEPVAMGLRAGLRPARVPIRLPPASSRVARPAASNSLRSQARASLNSGEKARRVQGKSGKVKRDRVSTRAQRRSASRGGKGCEGVGEGESEAGGVACGMKIPEDALEIMSWRASASRRMAQSASSGFQRIKRPAARTVRAFPGKPRPLHGPHPCCGKPRCVLRCLRSTRR</sequence>